<dbReference type="SUPFAM" id="SSF81382">
    <property type="entry name" value="Skp1 dimerisation domain-like"/>
    <property type="match status" value="1"/>
</dbReference>
<accession>A0AAW1HNY9</accession>
<dbReference type="InterPro" id="IPR036296">
    <property type="entry name" value="SKP1-like_dim_sf"/>
</dbReference>
<dbReference type="InterPro" id="IPR016073">
    <property type="entry name" value="Skp1_comp_POZ"/>
</dbReference>
<comment type="caution">
    <text evidence="5">The sequence shown here is derived from an EMBL/GenBank/DDBJ whole genome shotgun (WGS) entry which is preliminary data.</text>
</comment>
<dbReference type="Pfam" id="PF03931">
    <property type="entry name" value="Skp1_POZ"/>
    <property type="match status" value="1"/>
</dbReference>
<evidence type="ECO:0000259" key="4">
    <source>
        <dbReference type="Pfam" id="PF03931"/>
    </source>
</evidence>
<comment type="similarity">
    <text evidence="2">Belongs to the SKP1 family.</text>
</comment>
<evidence type="ECO:0000313" key="5">
    <source>
        <dbReference type="EMBL" id="KAK9677539.1"/>
    </source>
</evidence>
<evidence type="ECO:0000256" key="3">
    <source>
        <dbReference type="ARBA" id="ARBA00022786"/>
    </source>
</evidence>
<keyword evidence="3" id="KW-0833">Ubl conjugation pathway</keyword>
<name>A0AAW1HNY9_SAPOF</name>
<dbReference type="Gene3D" id="3.30.710.10">
    <property type="entry name" value="Potassium Channel Kv1.1, Chain A"/>
    <property type="match status" value="2"/>
</dbReference>
<dbReference type="Proteomes" id="UP001443914">
    <property type="component" value="Unassembled WGS sequence"/>
</dbReference>
<dbReference type="InterPro" id="IPR016897">
    <property type="entry name" value="SKP1"/>
</dbReference>
<dbReference type="InterPro" id="IPR011333">
    <property type="entry name" value="SKP1/BTB/POZ_sf"/>
</dbReference>
<keyword evidence="6" id="KW-1185">Reference proteome</keyword>
<sequence>MAKKNLLRSSDSYDFEVDEIVALKSQTIKHMIEDEDDCADIYCEKHVADDQLESWDAEFVNVDQSTLFDLLLAATYLNIKSL</sequence>
<gene>
    <name evidence="5" type="ORF">RND81_11G150300</name>
</gene>
<dbReference type="InterPro" id="IPR001232">
    <property type="entry name" value="SKP1-like"/>
</dbReference>
<evidence type="ECO:0000256" key="2">
    <source>
        <dbReference type="ARBA" id="ARBA00009993"/>
    </source>
</evidence>
<comment type="pathway">
    <text evidence="1">Protein modification; protein ubiquitination.</text>
</comment>
<dbReference type="GO" id="GO:0009867">
    <property type="term" value="P:jasmonic acid mediated signaling pathway"/>
    <property type="evidence" value="ECO:0007669"/>
    <property type="project" value="UniProtKB-ARBA"/>
</dbReference>
<organism evidence="5 6">
    <name type="scientific">Saponaria officinalis</name>
    <name type="common">Common soapwort</name>
    <name type="synonym">Lychnis saponaria</name>
    <dbReference type="NCBI Taxonomy" id="3572"/>
    <lineage>
        <taxon>Eukaryota</taxon>
        <taxon>Viridiplantae</taxon>
        <taxon>Streptophyta</taxon>
        <taxon>Embryophyta</taxon>
        <taxon>Tracheophyta</taxon>
        <taxon>Spermatophyta</taxon>
        <taxon>Magnoliopsida</taxon>
        <taxon>eudicotyledons</taxon>
        <taxon>Gunneridae</taxon>
        <taxon>Pentapetalae</taxon>
        <taxon>Caryophyllales</taxon>
        <taxon>Caryophyllaceae</taxon>
        <taxon>Caryophylleae</taxon>
        <taxon>Saponaria</taxon>
    </lineage>
</organism>
<protein>
    <recommendedName>
        <fullName evidence="4">SKP1 component POZ domain-containing protein</fullName>
    </recommendedName>
</protein>
<feature type="domain" description="SKP1 component POZ" evidence="4">
    <location>
        <begin position="7"/>
        <end position="35"/>
    </location>
</feature>
<dbReference type="SMART" id="SM00512">
    <property type="entry name" value="Skp1"/>
    <property type="match status" value="1"/>
</dbReference>
<evidence type="ECO:0000313" key="6">
    <source>
        <dbReference type="Proteomes" id="UP001443914"/>
    </source>
</evidence>
<dbReference type="AlphaFoldDB" id="A0AAW1HNY9"/>
<dbReference type="SUPFAM" id="SSF54695">
    <property type="entry name" value="POZ domain"/>
    <property type="match status" value="1"/>
</dbReference>
<evidence type="ECO:0000256" key="1">
    <source>
        <dbReference type="ARBA" id="ARBA00004906"/>
    </source>
</evidence>
<dbReference type="EMBL" id="JBDFQZ010000011">
    <property type="protein sequence ID" value="KAK9677539.1"/>
    <property type="molecule type" value="Genomic_DNA"/>
</dbReference>
<reference evidence="5" key="1">
    <citation type="submission" date="2024-03" db="EMBL/GenBank/DDBJ databases">
        <title>WGS assembly of Saponaria officinalis var. Norfolk2.</title>
        <authorList>
            <person name="Jenkins J."/>
            <person name="Shu S."/>
            <person name="Grimwood J."/>
            <person name="Barry K."/>
            <person name="Goodstein D."/>
            <person name="Schmutz J."/>
            <person name="Leebens-Mack J."/>
            <person name="Osbourn A."/>
        </authorList>
    </citation>
    <scope>NUCLEOTIDE SEQUENCE [LARGE SCALE GENOMIC DNA]</scope>
    <source>
        <strain evidence="5">JIC</strain>
    </source>
</reference>
<dbReference type="GO" id="GO:0006511">
    <property type="term" value="P:ubiquitin-dependent protein catabolic process"/>
    <property type="evidence" value="ECO:0007669"/>
    <property type="project" value="InterPro"/>
</dbReference>
<proteinExistence type="inferred from homology"/>
<dbReference type="PANTHER" id="PTHR11165">
    <property type="entry name" value="SKP1"/>
    <property type="match status" value="1"/>
</dbReference>